<reference evidence="1 2" key="1">
    <citation type="journal article" date="2017" name="Nat. Ecol. Evol.">
        <title>Scallop genome provides insights into evolution of bilaterian karyotype and development.</title>
        <authorList>
            <person name="Wang S."/>
            <person name="Zhang J."/>
            <person name="Jiao W."/>
            <person name="Li J."/>
            <person name="Xun X."/>
            <person name="Sun Y."/>
            <person name="Guo X."/>
            <person name="Huan P."/>
            <person name="Dong B."/>
            <person name="Zhang L."/>
            <person name="Hu X."/>
            <person name="Sun X."/>
            <person name="Wang J."/>
            <person name="Zhao C."/>
            <person name="Wang Y."/>
            <person name="Wang D."/>
            <person name="Huang X."/>
            <person name="Wang R."/>
            <person name="Lv J."/>
            <person name="Li Y."/>
            <person name="Zhang Z."/>
            <person name="Liu B."/>
            <person name="Lu W."/>
            <person name="Hui Y."/>
            <person name="Liang J."/>
            <person name="Zhou Z."/>
            <person name="Hou R."/>
            <person name="Li X."/>
            <person name="Liu Y."/>
            <person name="Li H."/>
            <person name="Ning X."/>
            <person name="Lin Y."/>
            <person name="Zhao L."/>
            <person name="Xing Q."/>
            <person name="Dou J."/>
            <person name="Li Y."/>
            <person name="Mao J."/>
            <person name="Guo H."/>
            <person name="Dou H."/>
            <person name="Li T."/>
            <person name="Mu C."/>
            <person name="Jiang W."/>
            <person name="Fu Q."/>
            <person name="Fu X."/>
            <person name="Miao Y."/>
            <person name="Liu J."/>
            <person name="Yu Q."/>
            <person name="Li R."/>
            <person name="Liao H."/>
            <person name="Li X."/>
            <person name="Kong Y."/>
            <person name="Jiang Z."/>
            <person name="Chourrout D."/>
            <person name="Li R."/>
            <person name="Bao Z."/>
        </authorList>
    </citation>
    <scope>NUCLEOTIDE SEQUENCE [LARGE SCALE GENOMIC DNA]</scope>
    <source>
        <strain evidence="1 2">PY_sf001</strain>
    </source>
</reference>
<dbReference type="InterPro" id="IPR048377">
    <property type="entry name" value="TEX55_DD"/>
</dbReference>
<keyword evidence="2" id="KW-1185">Reference proteome</keyword>
<comment type="caution">
    <text evidence="1">The sequence shown here is derived from an EMBL/GenBank/DDBJ whole genome shotgun (WGS) entry which is preliminary data.</text>
</comment>
<dbReference type="CDD" id="cd22975">
    <property type="entry name" value="DD_TEX55"/>
    <property type="match status" value="1"/>
</dbReference>
<accession>A0A210QCE7</accession>
<dbReference type="OrthoDB" id="522106at2759"/>
<dbReference type="SUPFAM" id="SSF47391">
    <property type="entry name" value="Dimerization-anchoring domain of cAMP-dependent PK regulatory subunit"/>
    <property type="match status" value="1"/>
</dbReference>
<dbReference type="Pfam" id="PF17819">
    <property type="entry name" value="Tex55"/>
    <property type="match status" value="1"/>
</dbReference>
<proteinExistence type="predicted"/>
<dbReference type="InterPro" id="IPR040760">
    <property type="entry name" value="Tex55"/>
</dbReference>
<dbReference type="PANTHER" id="PTHR47110:SF3">
    <property type="entry name" value="TESTIS-SPECIFIC EXPRESSED PROTEIN 55-LIKE"/>
    <property type="match status" value="1"/>
</dbReference>
<dbReference type="AlphaFoldDB" id="A0A210QCE7"/>
<name>A0A210QCE7_MIZYE</name>
<evidence type="ECO:0000313" key="2">
    <source>
        <dbReference type="Proteomes" id="UP000242188"/>
    </source>
</evidence>
<dbReference type="Proteomes" id="UP000242188">
    <property type="component" value="Unassembled WGS sequence"/>
</dbReference>
<dbReference type="EMBL" id="NEDP02004184">
    <property type="protein sequence ID" value="OWF46427.1"/>
    <property type="molecule type" value="Genomic_DNA"/>
</dbReference>
<dbReference type="Gene3D" id="1.20.890.10">
    <property type="entry name" value="cAMP-dependent protein kinase regulatory subunit, dimerization-anchoring domain"/>
    <property type="match status" value="1"/>
</dbReference>
<sequence>MADTEQSGVTDEIADAAKAEIERAMSMALKGVTSLGGDNFEAETNGLEKELEDTSRVVREDVVYMEPIPDPYGKAIKYLEQHNILQLFQTLTTNIVYRKPEDPLAYMMKEVKKMQKQKQEA</sequence>
<organism evidence="1 2">
    <name type="scientific">Mizuhopecten yessoensis</name>
    <name type="common">Japanese scallop</name>
    <name type="synonym">Patinopecten yessoensis</name>
    <dbReference type="NCBI Taxonomy" id="6573"/>
    <lineage>
        <taxon>Eukaryota</taxon>
        <taxon>Metazoa</taxon>
        <taxon>Spiralia</taxon>
        <taxon>Lophotrochozoa</taxon>
        <taxon>Mollusca</taxon>
        <taxon>Bivalvia</taxon>
        <taxon>Autobranchia</taxon>
        <taxon>Pteriomorphia</taxon>
        <taxon>Pectinida</taxon>
        <taxon>Pectinoidea</taxon>
        <taxon>Pectinidae</taxon>
        <taxon>Mizuhopecten</taxon>
    </lineage>
</organism>
<protein>
    <submittedName>
        <fullName evidence="1">Uncharacterized protein C3orf30</fullName>
    </submittedName>
</protein>
<gene>
    <name evidence="1" type="ORF">KP79_PYT09692</name>
</gene>
<dbReference type="PANTHER" id="PTHR47110">
    <property type="entry name" value="TESTIS-SPECIFIC EXPRESSED PROTEIN 55"/>
    <property type="match status" value="1"/>
</dbReference>
<evidence type="ECO:0000313" key="1">
    <source>
        <dbReference type="EMBL" id="OWF46427.1"/>
    </source>
</evidence>